<name>A0A0D3MES4_9PEZI</name>
<reference evidence="2" key="1">
    <citation type="journal article" date="2014" name="G3 (Bethesda)">
        <title>Molecular characterization of a heterothallic mating system in Pseudogymnoascus destructans, the Fungus causing white-nose syndrome of bats.</title>
        <authorList>
            <person name="Palmer J.M."/>
            <person name="Kubatova A."/>
            <person name="Novakova A."/>
            <person name="Minnis A.M."/>
            <person name="Kolarik M."/>
            <person name="Lindner D.L."/>
        </authorList>
    </citation>
    <scope>NUCLEOTIDE SEQUENCE</scope>
    <source>
        <strain evidence="2">WSF 3629</strain>
    </source>
</reference>
<dbReference type="AlphaFoldDB" id="A0A0D3MES4"/>
<protein>
    <submittedName>
        <fullName evidence="2">MAT1-2-5</fullName>
    </submittedName>
</protein>
<organism evidence="2">
    <name type="scientific">Pseudogymnoascus roseus</name>
    <dbReference type="NCBI Taxonomy" id="78157"/>
    <lineage>
        <taxon>Eukaryota</taxon>
        <taxon>Fungi</taxon>
        <taxon>Dikarya</taxon>
        <taxon>Ascomycota</taxon>
        <taxon>Pezizomycotina</taxon>
        <taxon>Leotiomycetes</taxon>
        <taxon>Thelebolales</taxon>
        <taxon>Thelebolaceae</taxon>
        <taxon>Pseudogymnoascus</taxon>
    </lineage>
</organism>
<evidence type="ECO:0000313" key="2">
    <source>
        <dbReference type="EMBL" id="AIG95723.1"/>
    </source>
</evidence>
<sequence length="635" mass="70346">MIGQVDIPPYISDHDSIHNYNDGYDSDTADEESLSDSETDEEGNSTLDEDEYATFKNRMKIKRGRSIGLSFKPNGYLIPNRQLAYLLRARKLVLYGPFNANEINAPLGEDNFCPSLQDVLWRSSGLIFRGNGRATVTLKNPHVKKVLSLASTRKHEGSDGNNTSTSLEYLQRLGVSFDSNGAIIKNPTLKALLDAGKIVSDRPTHGYTLPQFSKPSEGAHFESSFSKPSMFFFVSRPTNEIVWGFDQQQKHSRRNLKKDLSKSNRATESQGEGIIPDVGFIPVNDNDLEILGSTRFIISLSDLVFAMADEKKLLLSRPSHNHHPETSITCLLSMLQKNDNCKSMGSQGVNSSINLEAEDPGFVAMKTTSSDADSESDPNILDIVSFEEAGNLVQKFKTTISQACPGYQKGARPTFRPKRSLFGSQSTISLPPWNSIKFTYTPIGCIPAKLHRIENVLVKVNKRVIMIINIFNESSNILGGSKKMYLPLVFSMLASSPHCGISDYLERSNTNSNPDGIIWSLLLPFYIRGETPNRAEMSVIAGQVPQIGDQRPNWDSPTAKLKTVLHSGILGAFPLELFFRGSFWQWLVYEGAPHIRQIRPGPEEKRGLYIYSGTANGFRDTTTASDARSASGDAV</sequence>
<proteinExistence type="predicted"/>
<feature type="region of interest" description="Disordered" evidence="1">
    <location>
        <begin position="16"/>
        <end position="48"/>
    </location>
</feature>
<accession>A0A0D3MES4</accession>
<feature type="compositionally biased region" description="Acidic residues" evidence="1">
    <location>
        <begin position="24"/>
        <end position="48"/>
    </location>
</feature>
<dbReference type="EMBL" id="KJ938436">
    <property type="protein sequence ID" value="AIG95723.1"/>
    <property type="molecule type" value="Genomic_DNA"/>
</dbReference>
<evidence type="ECO:0000256" key="1">
    <source>
        <dbReference type="SAM" id="MobiDB-lite"/>
    </source>
</evidence>